<dbReference type="PROSITE" id="PS50181">
    <property type="entry name" value="FBOX"/>
    <property type="match status" value="1"/>
</dbReference>
<evidence type="ECO:0000313" key="3">
    <source>
        <dbReference type="Proteomes" id="UP000193560"/>
    </source>
</evidence>
<protein>
    <recommendedName>
        <fullName evidence="1">F-box domain-containing protein</fullName>
    </recommendedName>
</protein>
<dbReference type="InterPro" id="IPR032675">
    <property type="entry name" value="LRR_dom_sf"/>
</dbReference>
<dbReference type="AlphaFoldDB" id="A0A1X2ICW6"/>
<reference evidence="2 3" key="1">
    <citation type="submission" date="2016-07" db="EMBL/GenBank/DDBJ databases">
        <title>Pervasive Adenine N6-methylation of Active Genes in Fungi.</title>
        <authorList>
            <consortium name="DOE Joint Genome Institute"/>
            <person name="Mondo S.J."/>
            <person name="Dannebaum R.O."/>
            <person name="Kuo R.C."/>
            <person name="Labutti K."/>
            <person name="Haridas S."/>
            <person name="Kuo A."/>
            <person name="Salamov A."/>
            <person name="Ahrendt S.R."/>
            <person name="Lipzen A."/>
            <person name="Sullivan W."/>
            <person name="Andreopoulos W.B."/>
            <person name="Clum A."/>
            <person name="Lindquist E."/>
            <person name="Daum C."/>
            <person name="Ramamoorthy G.K."/>
            <person name="Gryganskyi A."/>
            <person name="Culley D."/>
            <person name="Magnuson J.K."/>
            <person name="James T.Y."/>
            <person name="O'Malley M.A."/>
            <person name="Stajich J.E."/>
            <person name="Spatafora J.W."/>
            <person name="Visel A."/>
            <person name="Grigoriev I.V."/>
        </authorList>
    </citation>
    <scope>NUCLEOTIDE SEQUENCE [LARGE SCALE GENOMIC DNA]</scope>
    <source>
        <strain evidence="2 3">NRRL 1336</strain>
    </source>
</reference>
<evidence type="ECO:0000259" key="1">
    <source>
        <dbReference type="PROSITE" id="PS50181"/>
    </source>
</evidence>
<gene>
    <name evidence="2" type="ORF">BCR42DRAFT_452682</name>
</gene>
<dbReference type="Proteomes" id="UP000193560">
    <property type="component" value="Unassembled WGS sequence"/>
</dbReference>
<dbReference type="OrthoDB" id="2234898at2759"/>
<keyword evidence="3" id="KW-1185">Reference proteome</keyword>
<dbReference type="EMBL" id="MCGE01000015">
    <property type="protein sequence ID" value="ORZ14105.1"/>
    <property type="molecule type" value="Genomic_DNA"/>
</dbReference>
<dbReference type="InterPro" id="IPR036047">
    <property type="entry name" value="F-box-like_dom_sf"/>
</dbReference>
<feature type="domain" description="F-box" evidence="1">
    <location>
        <begin position="1"/>
        <end position="46"/>
    </location>
</feature>
<comment type="caution">
    <text evidence="2">The sequence shown here is derived from an EMBL/GenBank/DDBJ whole genome shotgun (WGS) entry which is preliminary data.</text>
</comment>
<dbReference type="SUPFAM" id="SSF52058">
    <property type="entry name" value="L domain-like"/>
    <property type="match status" value="1"/>
</dbReference>
<dbReference type="Gene3D" id="3.80.10.10">
    <property type="entry name" value="Ribonuclease Inhibitor"/>
    <property type="match status" value="1"/>
</dbReference>
<dbReference type="InterPro" id="IPR001810">
    <property type="entry name" value="F-box_dom"/>
</dbReference>
<sequence>MACLNSLPVELLHHVCIYLNSKEVLQMISVNRYFYTILYSNLFQNVKIDGTRKLHLFLTALENGRQNSAHYGWATKTFQIVYTPIMRHQLAILLQECPRISELDMDSIAWHHICPHKRGRIWNPNSDAFRECLNITFTQYQNLTVLSLNLSGYTSQIIDIYQLLPLVSGLHTLKLLNVYHLLTMNDMDKIHTYCPRLMDLTLSGFCLNRTRIPLPVTQCLTLRHLCIEFSSGWSYYYNWLWYIGRKYINLSSLRCECTSAMGIRSPSVLDEQEMEEGFTVFAQQHALTLKKLELINIVFDKSFMEALRDPYGINYFYGNDDDDIMINIDDDIDNKDHVGSMMDWNTTATPMRRTRASLTSAKFNNHTTFIKPEVFVSILHYVQHTIRTLSIAWPMMGPDHIHLCNCLMRCVFLTELAIQIPGYMVGMADNNETVPFDQILQCCPLLIKLHINHGKIYMVGHGNHNGSVNTLNYPLKTLVLEFVFIPSCFMVMENYGLLNLEQISLDHCAIYNMNPRTPSNPKIMLDWLFPIPAPPSLIESDSTLTLPRRPLTISLYHNLFVNPETNMASLVCDYVSISQHGKGEEGSWILRSGYIQKILRMSSSMLRRKSGQLKRNNYRQQVPSEFHDGQAPTTPNVGILLYCHSVDSLCVNGLQLI</sequence>
<name>A0A1X2ICW6_9FUNG</name>
<accession>A0A1X2ICW6</accession>
<dbReference type="SUPFAM" id="SSF81383">
    <property type="entry name" value="F-box domain"/>
    <property type="match status" value="1"/>
</dbReference>
<organism evidence="2 3">
    <name type="scientific">Absidia repens</name>
    <dbReference type="NCBI Taxonomy" id="90262"/>
    <lineage>
        <taxon>Eukaryota</taxon>
        <taxon>Fungi</taxon>
        <taxon>Fungi incertae sedis</taxon>
        <taxon>Mucoromycota</taxon>
        <taxon>Mucoromycotina</taxon>
        <taxon>Mucoromycetes</taxon>
        <taxon>Mucorales</taxon>
        <taxon>Cunninghamellaceae</taxon>
        <taxon>Absidia</taxon>
    </lineage>
</organism>
<evidence type="ECO:0000313" key="2">
    <source>
        <dbReference type="EMBL" id="ORZ14105.1"/>
    </source>
</evidence>
<proteinExistence type="predicted"/>